<dbReference type="PANTHER" id="PTHR12599">
    <property type="entry name" value="PTERIN-4-ALPHA-CARBINOLAMINE DEHYDRATASE"/>
    <property type="match status" value="1"/>
</dbReference>
<dbReference type="PANTHER" id="PTHR12599:SF0">
    <property type="entry name" value="PTERIN-4-ALPHA-CARBINOLAMINE DEHYDRATASE"/>
    <property type="match status" value="1"/>
</dbReference>
<dbReference type="Pfam" id="PF01329">
    <property type="entry name" value="Pterin_4a"/>
    <property type="match status" value="1"/>
</dbReference>
<sequence length="226" mass="23783">MDAARGVLQRRVRACISRPGVLSGRVIFPSLLLSSSLSSSSSSISTRSSPRTTVSPLRGGALREGRGLPAPVMAGAGASYSTSAGASEGQEQEQTQVQISQGEDAEHVHGGLKALLEKGWVLDGAGMGIQKTFYFRSYFKAVSFVNVVASQSAIKKHHPTMTVRIGSVDVHWTTHNPRGLSSKDIGMAQHCEDGAQLMGAVAEAQGKKCSLPSVTLLGTPSHEREA</sequence>
<accession>A0A2I1CN45</accession>
<keyword evidence="8" id="KW-1185">Reference proteome</keyword>
<dbReference type="EC" id="4.2.1.96" evidence="3"/>
<organism evidence="7 8">
    <name type="scientific">Aspergillus novofumigatus (strain IBT 16806)</name>
    <dbReference type="NCBI Taxonomy" id="1392255"/>
    <lineage>
        <taxon>Eukaryota</taxon>
        <taxon>Fungi</taxon>
        <taxon>Dikarya</taxon>
        <taxon>Ascomycota</taxon>
        <taxon>Pezizomycotina</taxon>
        <taxon>Eurotiomycetes</taxon>
        <taxon>Eurotiomycetidae</taxon>
        <taxon>Eurotiales</taxon>
        <taxon>Aspergillaceae</taxon>
        <taxon>Aspergillus</taxon>
        <taxon>Aspergillus subgen. Fumigati</taxon>
    </lineage>
</organism>
<dbReference type="AlphaFoldDB" id="A0A2I1CN45"/>
<evidence type="ECO:0000256" key="6">
    <source>
        <dbReference type="SAM" id="MobiDB-lite"/>
    </source>
</evidence>
<evidence type="ECO:0000256" key="2">
    <source>
        <dbReference type="ARBA" id="ARBA00006472"/>
    </source>
</evidence>
<dbReference type="InterPro" id="IPR001533">
    <property type="entry name" value="Pterin_deHydtase"/>
</dbReference>
<dbReference type="RefSeq" id="XP_024687648.1">
    <property type="nucleotide sequence ID" value="XM_024828682.1"/>
</dbReference>
<comment type="similarity">
    <text evidence="2">Belongs to the pterin-4-alpha-carbinolamine dehydratase family.</text>
</comment>
<dbReference type="GeneID" id="36536008"/>
<dbReference type="InterPro" id="IPR036428">
    <property type="entry name" value="PCD_sf"/>
</dbReference>
<dbReference type="EMBL" id="MSZS01000001">
    <property type="protein sequence ID" value="PKX99053.1"/>
    <property type="molecule type" value="Genomic_DNA"/>
</dbReference>
<dbReference type="SUPFAM" id="SSF55248">
    <property type="entry name" value="PCD-like"/>
    <property type="match status" value="1"/>
</dbReference>
<comment type="catalytic activity">
    <reaction evidence="1">
        <text>(4aS,6R)-4a-hydroxy-L-erythro-5,6,7,8-tetrahydrobiopterin = (6R)-L-erythro-6,7-dihydrobiopterin + H2O</text>
        <dbReference type="Rhea" id="RHEA:11920"/>
        <dbReference type="ChEBI" id="CHEBI:15377"/>
        <dbReference type="ChEBI" id="CHEBI:15642"/>
        <dbReference type="ChEBI" id="CHEBI:43120"/>
        <dbReference type="EC" id="4.2.1.96"/>
    </reaction>
</comment>
<proteinExistence type="inferred from homology"/>
<feature type="region of interest" description="Disordered" evidence="6">
    <location>
        <begin position="37"/>
        <end position="104"/>
    </location>
</feature>
<dbReference type="CDD" id="cd00488">
    <property type="entry name" value="PCD_DCoH"/>
    <property type="match status" value="1"/>
</dbReference>
<evidence type="ECO:0000256" key="1">
    <source>
        <dbReference type="ARBA" id="ARBA00001554"/>
    </source>
</evidence>
<evidence type="ECO:0000256" key="4">
    <source>
        <dbReference type="ARBA" id="ARBA00023239"/>
    </source>
</evidence>
<evidence type="ECO:0000313" key="8">
    <source>
        <dbReference type="Proteomes" id="UP000234474"/>
    </source>
</evidence>
<evidence type="ECO:0000256" key="3">
    <source>
        <dbReference type="ARBA" id="ARBA00013252"/>
    </source>
</evidence>
<gene>
    <name evidence="7" type="ORF">P174DRAFT_447609</name>
</gene>
<dbReference type="GO" id="GO:0006729">
    <property type="term" value="P:tetrahydrobiopterin biosynthetic process"/>
    <property type="evidence" value="ECO:0007669"/>
    <property type="project" value="InterPro"/>
</dbReference>
<dbReference type="Proteomes" id="UP000234474">
    <property type="component" value="Unassembled WGS sequence"/>
</dbReference>
<dbReference type="OrthoDB" id="277398at2759"/>
<dbReference type="STRING" id="1392255.A0A2I1CN45"/>
<name>A0A2I1CN45_ASPN1</name>
<reference evidence="8" key="1">
    <citation type="journal article" date="2018" name="Proc. Natl. Acad. Sci. U.S.A.">
        <title>Linking secondary metabolites to gene clusters through genome sequencing of six diverse Aspergillus species.</title>
        <authorList>
            <person name="Kaerboelling I."/>
            <person name="Vesth T.C."/>
            <person name="Frisvad J.C."/>
            <person name="Nybo J.L."/>
            <person name="Theobald S."/>
            <person name="Kuo A."/>
            <person name="Bowyer P."/>
            <person name="Matsuda Y."/>
            <person name="Mondo S."/>
            <person name="Lyhne E.K."/>
            <person name="Kogle M.E."/>
            <person name="Clum A."/>
            <person name="Lipzen A."/>
            <person name="Salamov A."/>
            <person name="Ngan C.Y."/>
            <person name="Daum C."/>
            <person name="Chiniquy J."/>
            <person name="Barry K."/>
            <person name="LaButti K."/>
            <person name="Haridas S."/>
            <person name="Simmons B.A."/>
            <person name="Magnuson J.K."/>
            <person name="Mortensen U.H."/>
            <person name="Larsen T.O."/>
            <person name="Grigoriev I.V."/>
            <person name="Baker S.E."/>
            <person name="Andersen M.R."/>
        </authorList>
    </citation>
    <scope>NUCLEOTIDE SEQUENCE [LARGE SCALE GENOMIC DNA]</scope>
    <source>
        <strain evidence="8">IBT 16806</strain>
    </source>
</reference>
<dbReference type="OMA" id="MAQHCED"/>
<feature type="compositionally biased region" description="Low complexity" evidence="6">
    <location>
        <begin position="37"/>
        <end position="60"/>
    </location>
</feature>
<dbReference type="VEuPathDB" id="FungiDB:P174DRAFT_447609"/>
<evidence type="ECO:0000256" key="5">
    <source>
        <dbReference type="ARBA" id="ARBA00030497"/>
    </source>
</evidence>
<keyword evidence="4" id="KW-0456">Lyase</keyword>
<comment type="caution">
    <text evidence="7">The sequence shown here is derived from an EMBL/GenBank/DDBJ whole genome shotgun (WGS) entry which is preliminary data.</text>
</comment>
<feature type="compositionally biased region" description="Low complexity" evidence="6">
    <location>
        <begin position="74"/>
        <end position="102"/>
    </location>
</feature>
<dbReference type="GO" id="GO:0008124">
    <property type="term" value="F:4-alpha-hydroxytetrahydrobiopterin dehydratase activity"/>
    <property type="evidence" value="ECO:0007669"/>
    <property type="project" value="UniProtKB-EC"/>
</dbReference>
<protein>
    <recommendedName>
        <fullName evidence="3">4a-hydroxytetrahydrobiopterin dehydratase</fullName>
        <ecNumber evidence="3">4.2.1.96</ecNumber>
    </recommendedName>
    <alternativeName>
        <fullName evidence="5">4-alpha-hydroxy-tetrahydropterin dehydratase</fullName>
    </alternativeName>
</protein>
<dbReference type="Gene3D" id="3.30.1360.20">
    <property type="entry name" value="Transcriptional coactivator/pterin dehydratase"/>
    <property type="match status" value="1"/>
</dbReference>
<evidence type="ECO:0000313" key="7">
    <source>
        <dbReference type="EMBL" id="PKX99053.1"/>
    </source>
</evidence>